<dbReference type="SUPFAM" id="SSF46785">
    <property type="entry name" value="Winged helix' DNA-binding domain"/>
    <property type="match status" value="1"/>
</dbReference>
<dbReference type="Gene3D" id="3.30.450.40">
    <property type="match status" value="1"/>
</dbReference>
<evidence type="ECO:0000256" key="3">
    <source>
        <dbReference type="ARBA" id="ARBA00023163"/>
    </source>
</evidence>
<feature type="domain" description="HTH iclR-type" evidence="4">
    <location>
        <begin position="12"/>
        <end position="74"/>
    </location>
</feature>
<dbReference type="PROSITE" id="PS51077">
    <property type="entry name" value="HTH_ICLR"/>
    <property type="match status" value="1"/>
</dbReference>
<sequence>MLSCKKDRTYSIQTVESALTILEALCETGEEVRLSSLSVKLGMKKTSVFRYLATFERRGYVERVEKTGTYRLGLSAFEMGQKLLSRMDLLRKAKPAMERLARECNEAVYLGVPRGQSFLFLDMVDTTHQIAIAPLTGKYFSLYQAAAGKVLLAFSNSKQADFNKTALSVLCEELDVVRQQGFCVDSGALGDGISSLATPLLNAQGYASGCLCLVGPEFRLTEERMESLFLPRLKEAGQTISAKLGHHVSFMPTVVDLTHM</sequence>
<feature type="domain" description="IclR-ED" evidence="5">
    <location>
        <begin position="75"/>
        <end position="246"/>
    </location>
</feature>
<dbReference type="SMART" id="SM00346">
    <property type="entry name" value="HTH_ICLR"/>
    <property type="match status" value="1"/>
</dbReference>
<reference evidence="6 7" key="1">
    <citation type="submission" date="2019-07" db="EMBL/GenBank/DDBJ databases">
        <title>Genomic Encyclopedia of Type Strains, Phase IV (KMG-IV): sequencing the most valuable type-strain genomes for metagenomic binning, comparative biology and taxonomic classification.</title>
        <authorList>
            <person name="Goeker M."/>
        </authorList>
    </citation>
    <scope>NUCLEOTIDE SEQUENCE [LARGE SCALE GENOMIC DNA]</scope>
    <source>
        <strain evidence="6 7">SS015</strain>
    </source>
</reference>
<dbReference type="InterPro" id="IPR036388">
    <property type="entry name" value="WH-like_DNA-bd_sf"/>
</dbReference>
<evidence type="ECO:0000256" key="1">
    <source>
        <dbReference type="ARBA" id="ARBA00023015"/>
    </source>
</evidence>
<dbReference type="InterPro" id="IPR029016">
    <property type="entry name" value="GAF-like_dom_sf"/>
</dbReference>
<dbReference type="EMBL" id="VNIB01000020">
    <property type="protein sequence ID" value="TYO95241.1"/>
    <property type="molecule type" value="Genomic_DNA"/>
</dbReference>
<dbReference type="GO" id="GO:0003700">
    <property type="term" value="F:DNA-binding transcription factor activity"/>
    <property type="evidence" value="ECO:0007669"/>
    <property type="project" value="TreeGrafter"/>
</dbReference>
<dbReference type="GO" id="GO:0045892">
    <property type="term" value="P:negative regulation of DNA-templated transcription"/>
    <property type="evidence" value="ECO:0007669"/>
    <property type="project" value="TreeGrafter"/>
</dbReference>
<dbReference type="Pfam" id="PF09339">
    <property type="entry name" value="HTH_IclR"/>
    <property type="match status" value="1"/>
</dbReference>
<dbReference type="PANTHER" id="PTHR30136">
    <property type="entry name" value="HELIX-TURN-HELIX TRANSCRIPTIONAL REGULATOR, ICLR FAMILY"/>
    <property type="match status" value="1"/>
</dbReference>
<accession>A0A5D3WFV6</accession>
<dbReference type="InterPro" id="IPR050707">
    <property type="entry name" value="HTH_MetabolicPath_Reg"/>
</dbReference>
<keyword evidence="7" id="KW-1185">Reference proteome</keyword>
<evidence type="ECO:0000259" key="4">
    <source>
        <dbReference type="PROSITE" id="PS51077"/>
    </source>
</evidence>
<comment type="caution">
    <text evidence="6">The sequence shown here is derived from an EMBL/GenBank/DDBJ whole genome shotgun (WGS) entry which is preliminary data.</text>
</comment>
<dbReference type="InterPro" id="IPR005471">
    <property type="entry name" value="Tscrpt_reg_IclR_N"/>
</dbReference>
<dbReference type="PANTHER" id="PTHR30136:SF24">
    <property type="entry name" value="HTH-TYPE TRANSCRIPTIONAL REPRESSOR ALLR"/>
    <property type="match status" value="1"/>
</dbReference>
<keyword evidence="2" id="KW-0238">DNA-binding</keyword>
<keyword evidence="1" id="KW-0805">Transcription regulation</keyword>
<evidence type="ECO:0000259" key="5">
    <source>
        <dbReference type="PROSITE" id="PS51078"/>
    </source>
</evidence>
<protein>
    <submittedName>
        <fullName evidence="6">IclR family transcriptional regulator</fullName>
    </submittedName>
</protein>
<dbReference type="RefSeq" id="WP_148897160.1">
    <property type="nucleotide sequence ID" value="NZ_VNIB01000020.1"/>
</dbReference>
<dbReference type="OrthoDB" id="13103at2"/>
<name>A0A5D3WFV6_9BACT</name>
<dbReference type="InterPro" id="IPR014757">
    <property type="entry name" value="Tscrpt_reg_IclR_C"/>
</dbReference>
<dbReference type="Pfam" id="PF01614">
    <property type="entry name" value="IclR_C"/>
    <property type="match status" value="1"/>
</dbReference>
<dbReference type="PROSITE" id="PS51078">
    <property type="entry name" value="ICLR_ED"/>
    <property type="match status" value="1"/>
</dbReference>
<dbReference type="SUPFAM" id="SSF55781">
    <property type="entry name" value="GAF domain-like"/>
    <property type="match status" value="1"/>
</dbReference>
<dbReference type="FunFam" id="1.10.10.10:FF:000056">
    <property type="entry name" value="IclR family transcriptional regulator"/>
    <property type="match status" value="1"/>
</dbReference>
<organism evidence="6 7">
    <name type="scientific">Geothermobacter ehrlichii</name>
    <dbReference type="NCBI Taxonomy" id="213224"/>
    <lineage>
        <taxon>Bacteria</taxon>
        <taxon>Pseudomonadati</taxon>
        <taxon>Thermodesulfobacteriota</taxon>
        <taxon>Desulfuromonadia</taxon>
        <taxon>Desulfuromonadales</taxon>
        <taxon>Geothermobacteraceae</taxon>
        <taxon>Geothermobacter</taxon>
    </lineage>
</organism>
<evidence type="ECO:0000256" key="2">
    <source>
        <dbReference type="ARBA" id="ARBA00023125"/>
    </source>
</evidence>
<evidence type="ECO:0000313" key="6">
    <source>
        <dbReference type="EMBL" id="TYO95241.1"/>
    </source>
</evidence>
<dbReference type="GO" id="GO:0003677">
    <property type="term" value="F:DNA binding"/>
    <property type="evidence" value="ECO:0007669"/>
    <property type="project" value="UniProtKB-KW"/>
</dbReference>
<dbReference type="InterPro" id="IPR036390">
    <property type="entry name" value="WH_DNA-bd_sf"/>
</dbReference>
<evidence type="ECO:0000313" key="7">
    <source>
        <dbReference type="Proteomes" id="UP000324159"/>
    </source>
</evidence>
<dbReference type="Gene3D" id="1.10.10.10">
    <property type="entry name" value="Winged helix-like DNA-binding domain superfamily/Winged helix DNA-binding domain"/>
    <property type="match status" value="1"/>
</dbReference>
<keyword evidence="3" id="KW-0804">Transcription</keyword>
<dbReference type="AlphaFoldDB" id="A0A5D3WFV6"/>
<proteinExistence type="predicted"/>
<gene>
    <name evidence="6" type="ORF">EDC39_1205</name>
</gene>
<dbReference type="Proteomes" id="UP000324159">
    <property type="component" value="Unassembled WGS sequence"/>
</dbReference>